<dbReference type="Pfam" id="PF09864">
    <property type="entry name" value="MliC"/>
    <property type="match status" value="1"/>
</dbReference>
<feature type="chain" id="PRO_5008611727" description="C-type lysozyme inhibitor domain-containing protein" evidence="5">
    <location>
        <begin position="22"/>
        <end position="122"/>
    </location>
</feature>
<keyword evidence="3" id="KW-0564">Palmitate</keyword>
<feature type="domain" description="C-type lysozyme inhibitor" evidence="6">
    <location>
        <begin position="44"/>
        <end position="111"/>
    </location>
</feature>
<dbReference type="OrthoDB" id="8606823at2"/>
<proteinExistence type="predicted"/>
<sequence>MKKLALVLTAVALALTGCNNAKTLNQTATSAVVLPDYQPFSKVFSCDNGMTPSLYYPNDNQVELTLQGATTTLNAATRGSGSRYVSNTGIFGHGGEWHEKGDMAIFSYPGVHGTAEVSCTAQ</sequence>
<evidence type="ECO:0000256" key="3">
    <source>
        <dbReference type="ARBA" id="ARBA00023139"/>
    </source>
</evidence>
<keyword evidence="1 5" id="KW-0732">Signal</keyword>
<keyword evidence="2" id="KW-0472">Membrane</keyword>
<dbReference type="Proteomes" id="UP000092671">
    <property type="component" value="Unassembled WGS sequence"/>
</dbReference>
<dbReference type="InterPro" id="IPR036328">
    <property type="entry name" value="MliC_sf"/>
</dbReference>
<dbReference type="SUPFAM" id="SSF141488">
    <property type="entry name" value="YdhA-like"/>
    <property type="match status" value="1"/>
</dbReference>
<dbReference type="RefSeq" id="WP_066888844.1">
    <property type="nucleotide sequence ID" value="NZ_JAKREH010000005.1"/>
</dbReference>
<accession>A0A1B8PLD7</accession>
<keyword evidence="4" id="KW-0449">Lipoprotein</keyword>
<feature type="signal peptide" evidence="5">
    <location>
        <begin position="1"/>
        <end position="21"/>
    </location>
</feature>
<evidence type="ECO:0000256" key="4">
    <source>
        <dbReference type="ARBA" id="ARBA00023288"/>
    </source>
</evidence>
<evidence type="ECO:0000256" key="1">
    <source>
        <dbReference type="ARBA" id="ARBA00022729"/>
    </source>
</evidence>
<dbReference type="AlphaFoldDB" id="A0A1B8PLD7"/>
<evidence type="ECO:0000313" key="8">
    <source>
        <dbReference type="Proteomes" id="UP000092671"/>
    </source>
</evidence>
<evidence type="ECO:0000256" key="5">
    <source>
        <dbReference type="SAM" id="SignalP"/>
    </source>
</evidence>
<organism evidence="7 8">
    <name type="scientific">Moraxella nonliquefaciens</name>
    <dbReference type="NCBI Taxonomy" id="478"/>
    <lineage>
        <taxon>Bacteria</taxon>
        <taxon>Pseudomonadati</taxon>
        <taxon>Pseudomonadota</taxon>
        <taxon>Gammaproteobacteria</taxon>
        <taxon>Moraxellales</taxon>
        <taxon>Moraxellaceae</taxon>
        <taxon>Moraxella</taxon>
    </lineage>
</organism>
<dbReference type="Gene3D" id="2.40.128.200">
    <property type="match status" value="1"/>
</dbReference>
<dbReference type="PROSITE" id="PS51257">
    <property type="entry name" value="PROKAR_LIPOPROTEIN"/>
    <property type="match status" value="1"/>
</dbReference>
<dbReference type="EMBL" id="LZDN01000003">
    <property type="protein sequence ID" value="OBX51883.1"/>
    <property type="molecule type" value="Genomic_DNA"/>
</dbReference>
<dbReference type="InterPro" id="IPR018660">
    <property type="entry name" value="MliC"/>
</dbReference>
<reference evidence="7 8" key="1">
    <citation type="submission" date="2016-06" db="EMBL/GenBank/DDBJ databases">
        <title>Draft genome of Moraxella nonliquefaciens CCUG 60284.</title>
        <authorList>
            <person name="Salva-Serra F."/>
            <person name="Engstrom-Jakobsson H."/>
            <person name="Thorell K."/>
            <person name="Gonzales-Siles L."/>
            <person name="Karlsson R."/>
            <person name="Boulund F."/>
            <person name="Engstrand L."/>
            <person name="Kristiansson E."/>
            <person name="Moore E."/>
        </authorList>
    </citation>
    <scope>NUCLEOTIDE SEQUENCE [LARGE SCALE GENOMIC DNA]</scope>
    <source>
        <strain evidence="7 8">CCUG 60284</strain>
    </source>
</reference>
<name>A0A1B8PLD7_MORNO</name>
<gene>
    <name evidence="7" type="ORF">A9Z60_06325</name>
</gene>
<protein>
    <recommendedName>
        <fullName evidence="6">C-type lysozyme inhibitor domain-containing protein</fullName>
    </recommendedName>
</protein>
<comment type="caution">
    <text evidence="7">The sequence shown here is derived from an EMBL/GenBank/DDBJ whole genome shotgun (WGS) entry which is preliminary data.</text>
</comment>
<evidence type="ECO:0000259" key="6">
    <source>
        <dbReference type="Pfam" id="PF09864"/>
    </source>
</evidence>
<evidence type="ECO:0000256" key="2">
    <source>
        <dbReference type="ARBA" id="ARBA00023136"/>
    </source>
</evidence>
<evidence type="ECO:0000313" key="7">
    <source>
        <dbReference type="EMBL" id="OBX51883.1"/>
    </source>
</evidence>